<dbReference type="RefSeq" id="WP_033357392.1">
    <property type="nucleotide sequence ID" value="NZ_CP073767.1"/>
</dbReference>
<keyword evidence="3" id="KW-1185">Reference proteome</keyword>
<reference evidence="2" key="1">
    <citation type="submission" date="2021-04" db="EMBL/GenBank/DDBJ databases">
        <title>Dactylosporangium aurantiacum NRRL B-8018 full assembly.</title>
        <authorList>
            <person name="Hartkoorn R.C."/>
            <person name="Beaudoing E."/>
            <person name="Hot D."/>
        </authorList>
    </citation>
    <scope>NUCLEOTIDE SEQUENCE</scope>
    <source>
        <strain evidence="2">NRRL B-8018</strain>
    </source>
</reference>
<evidence type="ECO:0000256" key="1">
    <source>
        <dbReference type="SAM" id="MobiDB-lite"/>
    </source>
</evidence>
<feature type="region of interest" description="Disordered" evidence="1">
    <location>
        <begin position="1"/>
        <end position="23"/>
    </location>
</feature>
<dbReference type="KEGG" id="daur:Daura_27200"/>
<organism evidence="2 3">
    <name type="scientific">Dactylosporangium aurantiacum</name>
    <dbReference type="NCBI Taxonomy" id="35754"/>
    <lineage>
        <taxon>Bacteria</taxon>
        <taxon>Bacillati</taxon>
        <taxon>Actinomycetota</taxon>
        <taxon>Actinomycetes</taxon>
        <taxon>Micromonosporales</taxon>
        <taxon>Micromonosporaceae</taxon>
        <taxon>Dactylosporangium</taxon>
    </lineage>
</organism>
<evidence type="ECO:0000313" key="3">
    <source>
        <dbReference type="Proteomes" id="UP001058003"/>
    </source>
</evidence>
<name>A0A9Q9I6G8_9ACTN</name>
<protein>
    <submittedName>
        <fullName evidence="2">Uncharacterized protein</fullName>
    </submittedName>
</protein>
<gene>
    <name evidence="2" type="ORF">Daura_27200</name>
</gene>
<dbReference type="AlphaFoldDB" id="A0A9Q9I6G8"/>
<proteinExistence type="predicted"/>
<accession>A0A9Q9I6G8</accession>
<sequence>MSHSKDVSTAHSENVGAAHSKNFGTGHSKDLAVVLTAQEQQELVRDVVVTWGQVEVATLRDAPLAALVGMATRAVMALADAKVLSTDQSAELQGRIQALQALAAPAEFSMLVTGALPTTAFDALSSTLPDASLVTSWNVLLTAVTASAAVLGATLTGRDGADTAAAHIMVVWPAWLAPL</sequence>
<evidence type="ECO:0000313" key="2">
    <source>
        <dbReference type="EMBL" id="UWZ50519.1"/>
    </source>
</evidence>
<dbReference type="Proteomes" id="UP001058003">
    <property type="component" value="Chromosome"/>
</dbReference>
<dbReference type="EMBL" id="CP073767">
    <property type="protein sequence ID" value="UWZ50519.1"/>
    <property type="molecule type" value="Genomic_DNA"/>
</dbReference>